<comment type="caution">
    <text evidence="1">The sequence shown here is derived from an EMBL/GenBank/DDBJ whole genome shotgun (WGS) entry which is preliminary data.</text>
</comment>
<dbReference type="OrthoDB" id="3538129at2"/>
<organism evidence="1 2">
    <name type="scientific">Nonomuraea terrae</name>
    <dbReference type="NCBI Taxonomy" id="2530383"/>
    <lineage>
        <taxon>Bacteria</taxon>
        <taxon>Bacillati</taxon>
        <taxon>Actinomycetota</taxon>
        <taxon>Actinomycetes</taxon>
        <taxon>Streptosporangiales</taxon>
        <taxon>Streptosporangiaceae</taxon>
        <taxon>Nonomuraea</taxon>
    </lineage>
</organism>
<dbReference type="Proteomes" id="UP000295302">
    <property type="component" value="Unassembled WGS sequence"/>
</dbReference>
<accession>A0A4R4YZR2</accession>
<name>A0A4R4YZR2_9ACTN</name>
<proteinExistence type="predicted"/>
<protein>
    <submittedName>
        <fullName evidence="1">Uncharacterized protein</fullName>
    </submittedName>
</protein>
<gene>
    <name evidence="1" type="ORF">E1286_11145</name>
</gene>
<evidence type="ECO:0000313" key="2">
    <source>
        <dbReference type="Proteomes" id="UP000295302"/>
    </source>
</evidence>
<keyword evidence="2" id="KW-1185">Reference proteome</keyword>
<dbReference type="EMBL" id="SMKQ01000023">
    <property type="protein sequence ID" value="TDD51003.1"/>
    <property type="molecule type" value="Genomic_DNA"/>
</dbReference>
<evidence type="ECO:0000313" key="1">
    <source>
        <dbReference type="EMBL" id="TDD51003.1"/>
    </source>
</evidence>
<dbReference type="AlphaFoldDB" id="A0A4R4YZR2"/>
<dbReference type="RefSeq" id="WP_132611410.1">
    <property type="nucleotide sequence ID" value="NZ_JBITLL010000007.1"/>
</dbReference>
<reference evidence="1 2" key="1">
    <citation type="submission" date="2019-03" db="EMBL/GenBank/DDBJ databases">
        <title>Draft genome sequences of novel Actinobacteria.</title>
        <authorList>
            <person name="Sahin N."/>
            <person name="Ay H."/>
            <person name="Saygin H."/>
        </authorList>
    </citation>
    <scope>NUCLEOTIDE SEQUENCE [LARGE SCALE GENOMIC DNA]</scope>
    <source>
        <strain evidence="1 2">CH32</strain>
    </source>
</reference>
<sequence length="82" mass="8785">MQSTATGVNLAGNRTPRFEGWNLAPLAGMPQIGLRFVGRLNAIADTWRDSTGILGNVLRDDSDKIIKSAANYRAANLDSGKP</sequence>